<evidence type="ECO:0000256" key="1">
    <source>
        <dbReference type="SAM" id="MobiDB-lite"/>
    </source>
</evidence>
<gene>
    <name evidence="2" type="ORF">PM001_LOCUS5624</name>
</gene>
<accession>A0AAV1THN1</accession>
<name>A0AAV1THN1_9STRA</name>
<evidence type="ECO:0000313" key="3">
    <source>
        <dbReference type="Proteomes" id="UP001162060"/>
    </source>
</evidence>
<feature type="compositionally biased region" description="Basic residues" evidence="1">
    <location>
        <begin position="121"/>
        <end position="135"/>
    </location>
</feature>
<evidence type="ECO:0008006" key="4">
    <source>
        <dbReference type="Google" id="ProtNLM"/>
    </source>
</evidence>
<organism evidence="2 3">
    <name type="scientific">Peronospora matthiolae</name>
    <dbReference type="NCBI Taxonomy" id="2874970"/>
    <lineage>
        <taxon>Eukaryota</taxon>
        <taxon>Sar</taxon>
        <taxon>Stramenopiles</taxon>
        <taxon>Oomycota</taxon>
        <taxon>Peronosporomycetes</taxon>
        <taxon>Peronosporales</taxon>
        <taxon>Peronosporaceae</taxon>
        <taxon>Peronospora</taxon>
    </lineage>
</organism>
<dbReference type="AlphaFoldDB" id="A0AAV1THN1"/>
<comment type="caution">
    <text evidence="2">The sequence shown here is derived from an EMBL/GenBank/DDBJ whole genome shotgun (WGS) entry which is preliminary data.</text>
</comment>
<evidence type="ECO:0000313" key="2">
    <source>
        <dbReference type="EMBL" id="CAK7917572.1"/>
    </source>
</evidence>
<proteinExistence type="predicted"/>
<reference evidence="2" key="1">
    <citation type="submission" date="2024-01" db="EMBL/GenBank/DDBJ databases">
        <authorList>
            <person name="Webb A."/>
        </authorList>
    </citation>
    <scope>NUCLEOTIDE SEQUENCE</scope>
    <source>
        <strain evidence="2">Pm1</strain>
    </source>
</reference>
<dbReference type="EMBL" id="CAKLBY020000046">
    <property type="protein sequence ID" value="CAK7917572.1"/>
    <property type="molecule type" value="Genomic_DNA"/>
</dbReference>
<sequence length="164" mass="18345">MASQAMKLFMAKNESRRTWAKPFLYMVTDIVAQSGPASLILDNIVHHASPEMNVMRAMFDQTRVYFLRQAEDLAHFAQSIELKSGKFGRAVVAKHDKKNERKRQYVARAHGESVSGLRERNKSKKEKKNSRRKAARASGASDKGPTAFCTGDFVLAANDAISID</sequence>
<dbReference type="Proteomes" id="UP001162060">
    <property type="component" value="Unassembled WGS sequence"/>
</dbReference>
<protein>
    <recommendedName>
        <fullName evidence="4">Transposase</fullName>
    </recommendedName>
</protein>
<feature type="compositionally biased region" description="Basic and acidic residues" evidence="1">
    <location>
        <begin position="94"/>
        <end position="103"/>
    </location>
</feature>
<feature type="region of interest" description="Disordered" evidence="1">
    <location>
        <begin position="94"/>
        <end position="148"/>
    </location>
</feature>